<proteinExistence type="inferred from homology"/>
<dbReference type="PANTHER" id="PTHR12320">
    <property type="entry name" value="PROTEIN PHOSPHATASE 2C"/>
    <property type="match status" value="1"/>
</dbReference>
<dbReference type="InterPro" id="IPR036457">
    <property type="entry name" value="PPM-type-like_dom_sf"/>
</dbReference>
<dbReference type="Proteomes" id="UP000054342">
    <property type="component" value="Unassembled WGS sequence"/>
</dbReference>
<feature type="region of interest" description="Disordered" evidence="2">
    <location>
        <begin position="97"/>
        <end position="141"/>
    </location>
</feature>
<dbReference type="SMART" id="SM00331">
    <property type="entry name" value="PP2C_SIG"/>
    <property type="match status" value="1"/>
</dbReference>
<evidence type="ECO:0000256" key="1">
    <source>
        <dbReference type="RuleBase" id="RU366020"/>
    </source>
</evidence>
<dbReference type="CDD" id="cd00143">
    <property type="entry name" value="PP2Cc"/>
    <property type="match status" value="1"/>
</dbReference>
<dbReference type="PANTHER" id="PTHR12320:SF1">
    <property type="entry name" value="PROTEIN PHOSPHATASE PTC7 HOMOLOG"/>
    <property type="match status" value="1"/>
</dbReference>
<comment type="similarity">
    <text evidence="1">Belongs to the PP2C family.</text>
</comment>
<comment type="cofactor">
    <cofactor evidence="1">
        <name>Mg(2+)</name>
        <dbReference type="ChEBI" id="CHEBI:18420"/>
    </cofactor>
</comment>
<dbReference type="STRING" id="348802.A0A0D2EPY3"/>
<gene>
    <name evidence="4" type="ORF">PV05_05415</name>
</gene>
<dbReference type="InterPro" id="IPR039123">
    <property type="entry name" value="PPTC7"/>
</dbReference>
<keyword evidence="1" id="KW-0460">Magnesium</keyword>
<dbReference type="SMART" id="SM00332">
    <property type="entry name" value="PP2Cc"/>
    <property type="match status" value="1"/>
</dbReference>
<accession>A0A0D2EPY3</accession>
<dbReference type="AlphaFoldDB" id="A0A0D2EPY3"/>
<feature type="domain" description="PPM-type phosphatase" evidence="3">
    <location>
        <begin position="126"/>
        <end position="425"/>
    </location>
</feature>
<dbReference type="InterPro" id="IPR001932">
    <property type="entry name" value="PPM-type_phosphatase-like_dom"/>
</dbReference>
<evidence type="ECO:0000313" key="4">
    <source>
        <dbReference type="EMBL" id="KIW56785.1"/>
    </source>
</evidence>
<dbReference type="GO" id="GO:0046872">
    <property type="term" value="F:metal ion binding"/>
    <property type="evidence" value="ECO:0007669"/>
    <property type="project" value="UniProtKB-UniRule"/>
</dbReference>
<name>A0A0D2EPY3_9EURO</name>
<keyword evidence="1" id="KW-0378">Hydrolase</keyword>
<keyword evidence="5" id="KW-1185">Reference proteome</keyword>
<evidence type="ECO:0000256" key="2">
    <source>
        <dbReference type="SAM" id="MobiDB-lite"/>
    </source>
</evidence>
<protein>
    <recommendedName>
        <fullName evidence="1">Protein phosphatase</fullName>
        <ecNumber evidence="1">3.1.3.16</ecNumber>
    </recommendedName>
</protein>
<feature type="region of interest" description="Disordered" evidence="2">
    <location>
        <begin position="60"/>
        <end position="83"/>
    </location>
</feature>
<keyword evidence="1" id="KW-0904">Protein phosphatase</keyword>
<feature type="compositionally biased region" description="Basic and acidic residues" evidence="2">
    <location>
        <begin position="129"/>
        <end position="139"/>
    </location>
</feature>
<comment type="cofactor">
    <cofactor evidence="1">
        <name>Mn(2+)</name>
        <dbReference type="ChEBI" id="CHEBI:29035"/>
    </cofactor>
</comment>
<dbReference type="RefSeq" id="XP_013317369.1">
    <property type="nucleotide sequence ID" value="XM_013461915.1"/>
</dbReference>
<comment type="catalytic activity">
    <reaction evidence="1">
        <text>O-phospho-L-seryl-[protein] + H2O = L-seryl-[protein] + phosphate</text>
        <dbReference type="Rhea" id="RHEA:20629"/>
        <dbReference type="Rhea" id="RHEA-COMP:9863"/>
        <dbReference type="Rhea" id="RHEA-COMP:11604"/>
        <dbReference type="ChEBI" id="CHEBI:15377"/>
        <dbReference type="ChEBI" id="CHEBI:29999"/>
        <dbReference type="ChEBI" id="CHEBI:43474"/>
        <dbReference type="ChEBI" id="CHEBI:83421"/>
        <dbReference type="EC" id="3.1.3.16"/>
    </reaction>
</comment>
<dbReference type="EMBL" id="KN847319">
    <property type="protein sequence ID" value="KIW56785.1"/>
    <property type="molecule type" value="Genomic_DNA"/>
</dbReference>
<sequence length="442" mass="47908">MTSAAPIRRPAFLTRSLIFTPSYINHRAGKSSRHDPALAYSVILALRPHIRRGLDPYKPHARSLHSSPRRVAATADPTAKTASSAIPHISLHIAASSSGKGRKFRPESSTFDYIPSNTDGLGLQQGSTIEEKRSRRPDSGQDAYFVARVGQDSDTTAFAVADGVGGWTEHGIDPADFSHGLCSHMVETALSWSQEERLGPRQLLEIGYDKVKNDPAIRAGGTTACVAVSEPDGRMRIANLGDSGFLQLRLGTVHHYSNPQTHAFNTPYQLSMTPPEILAQAMIFGGMPLADEPEKADLADHMLRHGDVLVLGTDGVWDNLNSQDILSIVSNQMRTLGAWLRSPDQGYSISPILPELVDRSLGPKKHKLPGTLQSVLAAAIVGEAKAASLSAKRDGPFAKEMQKHFPYDPWHGGKVDDIAVLVVIPVDQARAREDKASLKPKL</sequence>
<dbReference type="PROSITE" id="PS51746">
    <property type="entry name" value="PPM_2"/>
    <property type="match status" value="1"/>
</dbReference>
<dbReference type="EC" id="3.1.3.16" evidence="1"/>
<feature type="compositionally biased region" description="Polar residues" evidence="2">
    <location>
        <begin position="107"/>
        <end position="128"/>
    </location>
</feature>
<evidence type="ECO:0000259" key="3">
    <source>
        <dbReference type="PROSITE" id="PS51746"/>
    </source>
</evidence>
<dbReference type="GO" id="GO:0004722">
    <property type="term" value="F:protein serine/threonine phosphatase activity"/>
    <property type="evidence" value="ECO:0007669"/>
    <property type="project" value="UniProtKB-EC"/>
</dbReference>
<dbReference type="Gene3D" id="3.60.40.10">
    <property type="entry name" value="PPM-type phosphatase domain"/>
    <property type="match status" value="1"/>
</dbReference>
<comment type="catalytic activity">
    <reaction evidence="1">
        <text>O-phospho-L-threonyl-[protein] + H2O = L-threonyl-[protein] + phosphate</text>
        <dbReference type="Rhea" id="RHEA:47004"/>
        <dbReference type="Rhea" id="RHEA-COMP:11060"/>
        <dbReference type="Rhea" id="RHEA-COMP:11605"/>
        <dbReference type="ChEBI" id="CHEBI:15377"/>
        <dbReference type="ChEBI" id="CHEBI:30013"/>
        <dbReference type="ChEBI" id="CHEBI:43474"/>
        <dbReference type="ChEBI" id="CHEBI:61977"/>
        <dbReference type="EC" id="3.1.3.16"/>
    </reaction>
</comment>
<keyword evidence="1" id="KW-0479">Metal-binding</keyword>
<evidence type="ECO:0000313" key="5">
    <source>
        <dbReference type="Proteomes" id="UP000054342"/>
    </source>
</evidence>
<dbReference type="OrthoDB" id="60843at2759"/>
<dbReference type="GeneID" id="25327323"/>
<reference evidence="4 5" key="1">
    <citation type="submission" date="2015-01" db="EMBL/GenBank/DDBJ databases">
        <title>The Genome Sequence of Exophiala xenobiotica CBS118157.</title>
        <authorList>
            <consortium name="The Broad Institute Genomics Platform"/>
            <person name="Cuomo C."/>
            <person name="de Hoog S."/>
            <person name="Gorbushina A."/>
            <person name="Stielow B."/>
            <person name="Teixiera M."/>
            <person name="Abouelleil A."/>
            <person name="Chapman S.B."/>
            <person name="Priest M."/>
            <person name="Young S.K."/>
            <person name="Wortman J."/>
            <person name="Nusbaum C."/>
            <person name="Birren B."/>
        </authorList>
    </citation>
    <scope>NUCLEOTIDE SEQUENCE [LARGE SCALE GENOMIC DNA]</scope>
    <source>
        <strain evidence="4 5">CBS 118157</strain>
    </source>
</reference>
<keyword evidence="1" id="KW-0464">Manganese</keyword>
<dbReference type="SUPFAM" id="SSF81606">
    <property type="entry name" value="PP2C-like"/>
    <property type="match status" value="1"/>
</dbReference>
<organism evidence="4 5">
    <name type="scientific">Exophiala xenobiotica</name>
    <dbReference type="NCBI Taxonomy" id="348802"/>
    <lineage>
        <taxon>Eukaryota</taxon>
        <taxon>Fungi</taxon>
        <taxon>Dikarya</taxon>
        <taxon>Ascomycota</taxon>
        <taxon>Pezizomycotina</taxon>
        <taxon>Eurotiomycetes</taxon>
        <taxon>Chaetothyriomycetidae</taxon>
        <taxon>Chaetothyriales</taxon>
        <taxon>Herpotrichiellaceae</taxon>
        <taxon>Exophiala</taxon>
    </lineage>
</organism>